<dbReference type="Pfam" id="PF03358">
    <property type="entry name" value="FMN_red"/>
    <property type="match status" value="1"/>
</dbReference>
<dbReference type="GO" id="GO:0016020">
    <property type="term" value="C:membrane"/>
    <property type="evidence" value="ECO:0007669"/>
    <property type="project" value="TreeGrafter"/>
</dbReference>
<dbReference type="InterPro" id="IPR005025">
    <property type="entry name" value="FMN_Rdtase-like_dom"/>
</dbReference>
<proteinExistence type="predicted"/>
<evidence type="ECO:0000313" key="5">
    <source>
        <dbReference type="Proteomes" id="UP000248012"/>
    </source>
</evidence>
<comment type="caution">
    <text evidence="4">The sequence shown here is derived from an EMBL/GenBank/DDBJ whole genome shotgun (WGS) entry which is preliminary data.</text>
</comment>
<keyword evidence="5" id="KW-1185">Reference proteome</keyword>
<gene>
    <name evidence="4" type="ORF">DI396_10925</name>
</gene>
<dbReference type="PROSITE" id="PS50902">
    <property type="entry name" value="FLAVODOXIN_LIKE"/>
    <property type="match status" value="1"/>
</dbReference>
<evidence type="ECO:0000256" key="2">
    <source>
        <dbReference type="ARBA" id="ARBA00022643"/>
    </source>
</evidence>
<protein>
    <submittedName>
        <fullName evidence="4">Flavodoxin family protein</fullName>
    </submittedName>
</protein>
<accession>A0A2V4MPJ1</accession>
<feature type="domain" description="Flavodoxin-like" evidence="3">
    <location>
        <begin position="8"/>
        <end position="154"/>
    </location>
</feature>
<dbReference type="InterPro" id="IPR008254">
    <property type="entry name" value="Flavodoxin/NO_synth"/>
</dbReference>
<evidence type="ECO:0000259" key="3">
    <source>
        <dbReference type="PROSITE" id="PS50902"/>
    </source>
</evidence>
<dbReference type="Proteomes" id="UP000248012">
    <property type="component" value="Unassembled WGS sequence"/>
</dbReference>
<keyword evidence="1" id="KW-0285">Flavoprotein</keyword>
<dbReference type="PANTHER" id="PTHR30546:SF23">
    <property type="entry name" value="FLAVOPROTEIN-LIKE PROTEIN YCP4-RELATED"/>
    <property type="match status" value="1"/>
</dbReference>
<dbReference type="InterPro" id="IPR029039">
    <property type="entry name" value="Flavoprotein-like_sf"/>
</dbReference>
<dbReference type="AlphaFoldDB" id="A0A2V4MPJ1"/>
<dbReference type="EMBL" id="QFVT01000006">
    <property type="protein sequence ID" value="PYC47459.1"/>
    <property type="molecule type" value="Genomic_DNA"/>
</dbReference>
<name>A0A2V4MPJ1_9RHOB</name>
<dbReference type="SUPFAM" id="SSF52218">
    <property type="entry name" value="Flavoproteins"/>
    <property type="match status" value="1"/>
</dbReference>
<organism evidence="4 5">
    <name type="scientific">Litorivita pollutaquae</name>
    <dbReference type="NCBI Taxonomy" id="2200892"/>
    <lineage>
        <taxon>Bacteria</taxon>
        <taxon>Pseudomonadati</taxon>
        <taxon>Pseudomonadota</taxon>
        <taxon>Alphaproteobacteria</taxon>
        <taxon>Rhodobacterales</taxon>
        <taxon>Paracoccaceae</taxon>
        <taxon>Litorivita</taxon>
    </lineage>
</organism>
<dbReference type="PANTHER" id="PTHR30546">
    <property type="entry name" value="FLAVODOXIN-RELATED PROTEIN WRBA-RELATED"/>
    <property type="match status" value="1"/>
</dbReference>
<reference evidence="4 5" key="1">
    <citation type="submission" date="2018-05" db="EMBL/GenBank/DDBJ databases">
        <title>Oceanovita maritima gen. nov., sp. nov., a marine bacterium in the family Rhodobacteraceae isolated from surface seawater of Lundu port Xiamen, China.</title>
        <authorList>
            <person name="Hetharua B.H."/>
            <person name="Min D."/>
            <person name="Liao H."/>
            <person name="Tian Y."/>
        </authorList>
    </citation>
    <scope>NUCLEOTIDE SEQUENCE [LARGE SCALE GENOMIC DNA]</scope>
    <source>
        <strain evidence="4 5">FSX-11</strain>
    </source>
</reference>
<evidence type="ECO:0000256" key="1">
    <source>
        <dbReference type="ARBA" id="ARBA00022630"/>
    </source>
</evidence>
<dbReference type="GO" id="GO:0010181">
    <property type="term" value="F:FMN binding"/>
    <property type="evidence" value="ECO:0007669"/>
    <property type="project" value="InterPro"/>
</dbReference>
<dbReference type="Gene3D" id="3.40.50.360">
    <property type="match status" value="1"/>
</dbReference>
<dbReference type="OrthoDB" id="9801479at2"/>
<dbReference type="GO" id="GO:0003955">
    <property type="term" value="F:NAD(P)H dehydrogenase (quinone) activity"/>
    <property type="evidence" value="ECO:0007669"/>
    <property type="project" value="TreeGrafter"/>
</dbReference>
<dbReference type="RefSeq" id="WP_110796243.1">
    <property type="nucleotide sequence ID" value="NZ_KZ826485.1"/>
</dbReference>
<keyword evidence="2" id="KW-0288">FMN</keyword>
<evidence type="ECO:0000313" key="4">
    <source>
        <dbReference type="EMBL" id="PYC47459.1"/>
    </source>
</evidence>
<sequence>MSGAVQTVALAYCSGAGHTRRLAEHIATGVEAAGARAVLVDVTAMTAADWATLAAAHAILFGAPTYMGSAAAGFKTFMDASSDIWAGQIWANKLAGGFSVGTFPSGDKLSTLVQLTVFAAQHGMLWVGQQEIGAPVDAGKPDINQSGTWLGLGATSVRDKSLMISSGDAETARRFGTRMAAAAQRWG</sequence>